<evidence type="ECO:0000256" key="1">
    <source>
        <dbReference type="ARBA" id="ARBA00001946"/>
    </source>
</evidence>
<dbReference type="EMBL" id="BAAADJ010000019">
    <property type="protein sequence ID" value="GAA0327824.1"/>
    <property type="molecule type" value="Genomic_DNA"/>
</dbReference>
<dbReference type="PANTHER" id="PTHR43046">
    <property type="entry name" value="GDP-MANNOSE MANNOSYL HYDROLASE"/>
    <property type="match status" value="1"/>
</dbReference>
<dbReference type="CDD" id="cd18880">
    <property type="entry name" value="NUDIX_ADPRase"/>
    <property type="match status" value="1"/>
</dbReference>
<keyword evidence="2" id="KW-0378">Hydrolase</keyword>
<dbReference type="PROSITE" id="PS51462">
    <property type="entry name" value="NUDIX"/>
    <property type="match status" value="1"/>
</dbReference>
<dbReference type="InterPro" id="IPR020084">
    <property type="entry name" value="NUDIX_hydrolase_CS"/>
</dbReference>
<feature type="domain" description="Nudix hydrolase" evidence="3">
    <location>
        <begin position="4"/>
        <end position="139"/>
    </location>
</feature>
<gene>
    <name evidence="4" type="ORF">GCM10008967_17900</name>
</gene>
<name>A0ABP3FYN3_9BACI</name>
<comment type="caution">
    <text evidence="4">The sequence shown here is derived from an EMBL/GenBank/DDBJ whole genome shotgun (WGS) entry which is preliminary data.</text>
</comment>
<dbReference type="InterPro" id="IPR000086">
    <property type="entry name" value="NUDIX_hydrolase_dom"/>
</dbReference>
<protein>
    <submittedName>
        <fullName evidence="4">NUDIX domain-containing protein</fullName>
    </submittedName>
</protein>
<dbReference type="Gene3D" id="3.90.79.10">
    <property type="entry name" value="Nucleoside Triphosphate Pyrophosphohydrolase"/>
    <property type="match status" value="1"/>
</dbReference>
<evidence type="ECO:0000313" key="4">
    <source>
        <dbReference type="EMBL" id="GAA0327824.1"/>
    </source>
</evidence>
<dbReference type="InterPro" id="IPR015797">
    <property type="entry name" value="NUDIX_hydrolase-like_dom_sf"/>
</dbReference>
<evidence type="ECO:0000256" key="2">
    <source>
        <dbReference type="ARBA" id="ARBA00022801"/>
    </source>
</evidence>
<dbReference type="Proteomes" id="UP001500782">
    <property type="component" value="Unassembled WGS sequence"/>
</dbReference>
<evidence type="ECO:0000313" key="5">
    <source>
        <dbReference type="Proteomes" id="UP001500782"/>
    </source>
</evidence>
<dbReference type="PROSITE" id="PS00893">
    <property type="entry name" value="NUDIX_BOX"/>
    <property type="match status" value="1"/>
</dbReference>
<dbReference type="RefSeq" id="WP_343798328.1">
    <property type="nucleotide sequence ID" value="NZ_BAAADJ010000019.1"/>
</dbReference>
<dbReference type="PANTHER" id="PTHR43046:SF14">
    <property type="entry name" value="MUTT_NUDIX FAMILY PROTEIN"/>
    <property type="match status" value="1"/>
</dbReference>
<organism evidence="4 5">
    <name type="scientific">Bacillus carboniphilus</name>
    <dbReference type="NCBI Taxonomy" id="86663"/>
    <lineage>
        <taxon>Bacteria</taxon>
        <taxon>Bacillati</taxon>
        <taxon>Bacillota</taxon>
        <taxon>Bacilli</taxon>
        <taxon>Bacillales</taxon>
        <taxon>Bacillaceae</taxon>
        <taxon>Bacillus</taxon>
    </lineage>
</organism>
<reference evidence="5" key="1">
    <citation type="journal article" date="2019" name="Int. J. Syst. Evol. Microbiol.">
        <title>The Global Catalogue of Microorganisms (GCM) 10K type strain sequencing project: providing services to taxonomists for standard genome sequencing and annotation.</title>
        <authorList>
            <consortium name="The Broad Institute Genomics Platform"/>
            <consortium name="The Broad Institute Genome Sequencing Center for Infectious Disease"/>
            <person name="Wu L."/>
            <person name="Ma J."/>
        </authorList>
    </citation>
    <scope>NUCLEOTIDE SEQUENCE [LARGE SCALE GENOMIC DNA]</scope>
    <source>
        <strain evidence="5">JCM 9731</strain>
    </source>
</reference>
<sequence>MTYHIRVRAGAVIIENDAILLVEFNDHNGLHYNFPAGGAEPGESVVETAKREAWEEAGVEVEVGPLAFVYEYTPHLNNERFGSTHSLGLMFDCKLVDGSTVRQPAQPDPFQTGVKWIPLSELENIVLYPNVKKQILEYASGKREMELLEEHRLEQYVNK</sequence>
<accession>A0ABP3FYN3</accession>
<dbReference type="SUPFAM" id="SSF55811">
    <property type="entry name" value="Nudix"/>
    <property type="match status" value="1"/>
</dbReference>
<evidence type="ECO:0000259" key="3">
    <source>
        <dbReference type="PROSITE" id="PS51462"/>
    </source>
</evidence>
<keyword evidence="5" id="KW-1185">Reference proteome</keyword>
<proteinExistence type="predicted"/>
<dbReference type="Pfam" id="PF00293">
    <property type="entry name" value="NUDIX"/>
    <property type="match status" value="1"/>
</dbReference>
<comment type="cofactor">
    <cofactor evidence="1">
        <name>Mg(2+)</name>
        <dbReference type="ChEBI" id="CHEBI:18420"/>
    </cofactor>
</comment>